<feature type="transmembrane region" description="Helical" evidence="19">
    <location>
        <begin position="163"/>
        <end position="181"/>
    </location>
</feature>
<dbReference type="EC" id="2.1.1.-" evidence="18"/>
<accession>A0A8J6ITU7</accession>
<sequence>MPAIVQLFADNLPFFYGFIFVLGLLIGSFLNVVIHRLPIMLERSWKSEYLSYFTPDEQQQEQPTEAYNLVVPRSRCPSCHTEITALQNIPLVSWIFLKGRCANCKTKISARYPLIELITGILSVWIAVHFGFTYQCLLALIFTWSMVVLTAIDIDKMLLPDQIVLPLMWLGLLASINTMFVSTSDALIGAAAGYLSLWSVYWAFKLLTGKDGMGYGDFKLLAAIGAFVGWQLLPVVILMSSLVGAVCGIILLKSQGKQNSQPIPFGPYLAIAGWITLMYGNQIVEWYWSYLLT</sequence>
<feature type="domain" description="Prepilin type IV endopeptidase peptidase" evidence="20">
    <location>
        <begin position="140"/>
        <end position="249"/>
    </location>
</feature>
<evidence type="ECO:0000313" key="22">
    <source>
        <dbReference type="EMBL" id="MBC3765313.1"/>
    </source>
</evidence>
<evidence type="ECO:0000256" key="5">
    <source>
        <dbReference type="ARBA" id="ARBA00022603"/>
    </source>
</evidence>
<dbReference type="GO" id="GO:0008168">
    <property type="term" value="F:methyltransferase activity"/>
    <property type="evidence" value="ECO:0007669"/>
    <property type="project" value="UniProtKB-KW"/>
</dbReference>
<evidence type="ECO:0000256" key="1">
    <source>
        <dbReference type="ARBA" id="ARBA00004429"/>
    </source>
</evidence>
<evidence type="ECO:0000256" key="2">
    <source>
        <dbReference type="ARBA" id="ARBA00005801"/>
    </source>
</evidence>
<feature type="transmembrane region" description="Helical" evidence="19">
    <location>
        <begin position="265"/>
        <end position="288"/>
    </location>
</feature>
<dbReference type="PANTHER" id="PTHR30487">
    <property type="entry name" value="TYPE 4 PREPILIN-LIKE PROTEINS LEADER PEPTIDE-PROCESSING ENZYME"/>
    <property type="match status" value="1"/>
</dbReference>
<comment type="function">
    <text evidence="18">Plays an essential role in type IV pili and type II pseudopili formation by proteolytically removing the leader sequence from substrate proteins and subsequently monomethylating the alpha-amino group of the newly exposed N-terminal phenylalanine.</text>
</comment>
<dbReference type="Pfam" id="PF01478">
    <property type="entry name" value="Peptidase_A24"/>
    <property type="match status" value="1"/>
</dbReference>
<keyword evidence="10 18" id="KW-0378">Hydrolase</keyword>
<keyword evidence="4" id="KW-0997">Cell inner membrane</keyword>
<dbReference type="InterPro" id="IPR000045">
    <property type="entry name" value="Prepilin_IV_endopep_pep"/>
</dbReference>
<evidence type="ECO:0000256" key="7">
    <source>
        <dbReference type="ARBA" id="ARBA00022679"/>
    </source>
</evidence>
<keyword evidence="3" id="KW-1003">Cell membrane</keyword>
<evidence type="ECO:0000256" key="15">
    <source>
        <dbReference type="ARBA" id="ARBA00067082"/>
    </source>
</evidence>
<dbReference type="Proteomes" id="UP000601768">
    <property type="component" value="Unassembled WGS sequence"/>
</dbReference>
<keyword evidence="8" id="KW-0949">S-adenosyl-L-methionine</keyword>
<evidence type="ECO:0000259" key="21">
    <source>
        <dbReference type="Pfam" id="PF06750"/>
    </source>
</evidence>
<dbReference type="Pfam" id="PF06750">
    <property type="entry name" value="A24_N_bact"/>
    <property type="match status" value="1"/>
</dbReference>
<dbReference type="InterPro" id="IPR014032">
    <property type="entry name" value="Peptidase_A24A_bac"/>
</dbReference>
<comment type="catalytic activity">
    <reaction evidence="14 18">
        <text>Typically cleaves a -Gly-|-Phe- bond to release an N-terminal, basic peptide of 5-8 residues from type IV prepilin, and then N-methylates the new N-terminal amino group, the methyl donor being S-adenosyl-L-methionine.</text>
        <dbReference type="EC" id="3.4.23.43"/>
    </reaction>
</comment>
<evidence type="ECO:0000256" key="18">
    <source>
        <dbReference type="RuleBase" id="RU003794"/>
    </source>
</evidence>
<evidence type="ECO:0000313" key="23">
    <source>
        <dbReference type="Proteomes" id="UP000601768"/>
    </source>
</evidence>
<evidence type="ECO:0000256" key="9">
    <source>
        <dbReference type="ARBA" id="ARBA00022692"/>
    </source>
</evidence>
<keyword evidence="11 19" id="KW-1133">Transmembrane helix</keyword>
<dbReference type="GO" id="GO:0032259">
    <property type="term" value="P:methylation"/>
    <property type="evidence" value="ECO:0007669"/>
    <property type="project" value="UniProtKB-KW"/>
</dbReference>
<dbReference type="EMBL" id="JACNEP010000003">
    <property type="protein sequence ID" value="MBC3765313.1"/>
    <property type="molecule type" value="Genomic_DNA"/>
</dbReference>
<feature type="domain" description="Prepilin peptidase A24 N-terminal" evidence="21">
    <location>
        <begin position="21"/>
        <end position="130"/>
    </location>
</feature>
<evidence type="ECO:0000256" key="3">
    <source>
        <dbReference type="ARBA" id="ARBA00022475"/>
    </source>
</evidence>
<keyword evidence="7 18" id="KW-0808">Transferase</keyword>
<dbReference type="AlphaFoldDB" id="A0A8J6ITU7"/>
<evidence type="ECO:0000256" key="11">
    <source>
        <dbReference type="ARBA" id="ARBA00022989"/>
    </source>
</evidence>
<dbReference type="InterPro" id="IPR010627">
    <property type="entry name" value="Prepilin_pept_A24_N"/>
</dbReference>
<evidence type="ECO:0000256" key="19">
    <source>
        <dbReference type="SAM" id="Phobius"/>
    </source>
</evidence>
<dbReference type="PRINTS" id="PR00864">
    <property type="entry name" value="PREPILNPTASE"/>
</dbReference>
<protein>
    <recommendedName>
        <fullName evidence="16 18">Prepilin leader peptidase/N-methyltransferase</fullName>
        <ecNumber evidence="18">2.1.1.-</ecNumber>
        <ecNumber evidence="15 18">3.4.23.43</ecNumber>
    </recommendedName>
</protein>
<dbReference type="GO" id="GO:0006465">
    <property type="term" value="P:signal peptide processing"/>
    <property type="evidence" value="ECO:0007669"/>
    <property type="project" value="TreeGrafter"/>
</dbReference>
<name>A0A8J6ITU7_9ALTE</name>
<keyword evidence="5 18" id="KW-0489">Methyltransferase</keyword>
<dbReference type="InterPro" id="IPR050882">
    <property type="entry name" value="Prepilin_peptidase/N-MTase"/>
</dbReference>
<dbReference type="Gene3D" id="1.20.120.1220">
    <property type="match status" value="1"/>
</dbReference>
<evidence type="ECO:0000256" key="12">
    <source>
        <dbReference type="ARBA" id="ARBA00023136"/>
    </source>
</evidence>
<evidence type="ECO:0000256" key="17">
    <source>
        <dbReference type="RuleBase" id="RU003793"/>
    </source>
</evidence>
<dbReference type="GO" id="GO:0004190">
    <property type="term" value="F:aspartic-type endopeptidase activity"/>
    <property type="evidence" value="ECO:0007669"/>
    <property type="project" value="UniProtKB-EC"/>
</dbReference>
<evidence type="ECO:0000256" key="8">
    <source>
        <dbReference type="ARBA" id="ARBA00022691"/>
    </source>
</evidence>
<dbReference type="GO" id="GO:0005886">
    <property type="term" value="C:plasma membrane"/>
    <property type="evidence" value="ECO:0007669"/>
    <property type="project" value="UniProtKB-SubCell"/>
</dbReference>
<evidence type="ECO:0000256" key="10">
    <source>
        <dbReference type="ARBA" id="ARBA00022801"/>
    </source>
</evidence>
<evidence type="ECO:0000256" key="4">
    <source>
        <dbReference type="ARBA" id="ARBA00022519"/>
    </source>
</evidence>
<keyword evidence="13 18" id="KW-0511">Multifunctional enzyme</keyword>
<feature type="transmembrane region" description="Helical" evidence="19">
    <location>
        <begin position="14"/>
        <end position="34"/>
    </location>
</feature>
<comment type="similarity">
    <text evidence="2 17">Belongs to the peptidase A24 family.</text>
</comment>
<evidence type="ECO:0000256" key="16">
    <source>
        <dbReference type="ARBA" id="ARBA00071870"/>
    </source>
</evidence>
<feature type="transmembrane region" description="Helical" evidence="19">
    <location>
        <begin position="187"/>
        <end position="208"/>
    </location>
</feature>
<dbReference type="RefSeq" id="WP_186505786.1">
    <property type="nucleotide sequence ID" value="NZ_JACNEP010000003.1"/>
</dbReference>
<reference evidence="22" key="1">
    <citation type="journal article" date="2018" name="Int. J. Syst. Evol. Microbiol.">
        <title>Neptunicella marina gen. nov., sp. nov., isolated from surface seawater.</title>
        <authorList>
            <person name="Liu X."/>
            <person name="Lai Q."/>
            <person name="Du Y."/>
            <person name="Zhang X."/>
            <person name="Liu Z."/>
            <person name="Sun F."/>
            <person name="Shao Z."/>
        </authorList>
    </citation>
    <scope>NUCLEOTIDE SEQUENCE</scope>
    <source>
        <strain evidence="22">S27-2</strain>
    </source>
</reference>
<keyword evidence="12 19" id="KW-0472">Membrane</keyword>
<reference evidence="22" key="2">
    <citation type="submission" date="2020-08" db="EMBL/GenBank/DDBJ databases">
        <authorList>
            <person name="Lai Q."/>
        </authorList>
    </citation>
    <scope>NUCLEOTIDE SEQUENCE</scope>
    <source>
        <strain evidence="22">S27-2</strain>
    </source>
</reference>
<dbReference type="FunFam" id="1.20.120.1220:FF:000001">
    <property type="entry name" value="Type 4 prepilin-like proteins leader peptide-processing enzyme"/>
    <property type="match status" value="1"/>
</dbReference>
<evidence type="ECO:0000256" key="6">
    <source>
        <dbReference type="ARBA" id="ARBA00022670"/>
    </source>
</evidence>
<comment type="subcellular location">
    <subcellularLocation>
        <location evidence="1">Cell inner membrane</location>
        <topology evidence="1">Multi-pass membrane protein</topology>
    </subcellularLocation>
    <subcellularLocation>
        <location evidence="18">Cell membrane</location>
        <topology evidence="18">Multi-pass membrane protein</topology>
    </subcellularLocation>
</comment>
<keyword evidence="6 18" id="KW-0645">Protease</keyword>
<dbReference type="EC" id="3.4.23.43" evidence="15 18"/>
<gene>
    <name evidence="22" type="ORF">H8B19_05460</name>
</gene>
<organism evidence="22 23">
    <name type="scientific">Neptunicella marina</name>
    <dbReference type="NCBI Taxonomy" id="2125989"/>
    <lineage>
        <taxon>Bacteria</taxon>
        <taxon>Pseudomonadati</taxon>
        <taxon>Pseudomonadota</taxon>
        <taxon>Gammaproteobacteria</taxon>
        <taxon>Alteromonadales</taxon>
        <taxon>Alteromonadaceae</taxon>
        <taxon>Neptunicella</taxon>
    </lineage>
</organism>
<evidence type="ECO:0000256" key="14">
    <source>
        <dbReference type="ARBA" id="ARBA00050401"/>
    </source>
</evidence>
<evidence type="ECO:0000256" key="13">
    <source>
        <dbReference type="ARBA" id="ARBA00023268"/>
    </source>
</evidence>
<dbReference type="PANTHER" id="PTHR30487:SF0">
    <property type="entry name" value="PREPILIN LEADER PEPTIDASE_N-METHYLTRANSFERASE-RELATED"/>
    <property type="match status" value="1"/>
</dbReference>
<evidence type="ECO:0000259" key="20">
    <source>
        <dbReference type="Pfam" id="PF01478"/>
    </source>
</evidence>
<proteinExistence type="inferred from homology"/>
<comment type="caution">
    <text evidence="22">The sequence shown here is derived from an EMBL/GenBank/DDBJ whole genome shotgun (WGS) entry which is preliminary data.</text>
</comment>
<keyword evidence="9 18" id="KW-0812">Transmembrane</keyword>
<feature type="transmembrane region" description="Helical" evidence="19">
    <location>
        <begin position="220"/>
        <end position="253"/>
    </location>
</feature>
<feature type="transmembrane region" description="Helical" evidence="19">
    <location>
        <begin position="132"/>
        <end position="151"/>
    </location>
</feature>
<keyword evidence="23" id="KW-1185">Reference proteome</keyword>